<name>A0AC34Q1K5_9BILA</name>
<dbReference type="Proteomes" id="UP000887576">
    <property type="component" value="Unplaced"/>
</dbReference>
<sequence>MHDHVTTFDWIMKENKGFQCFLMKYRNQTVLRFSAKGSLSADAYYHYYAKVVVQIHNNGKFYTNYGDRLFDWQAPLKSYRIPGGRRAVPFNLSVVAVIEPSRLIFPVGTIGFDLDKKPVFTMPKSPLNAGYAALITTTVLTIIFSLLITFGFAYMFVRLCI</sequence>
<dbReference type="WBParaSite" id="JU765_v2.g12068.t1">
    <property type="protein sequence ID" value="JU765_v2.g12068.t1"/>
    <property type="gene ID" value="JU765_v2.g12068"/>
</dbReference>
<evidence type="ECO:0000313" key="2">
    <source>
        <dbReference type="WBParaSite" id="JU765_v2.g12068.t1"/>
    </source>
</evidence>
<accession>A0AC34Q1K5</accession>
<organism evidence="1 2">
    <name type="scientific">Panagrolaimus sp. JU765</name>
    <dbReference type="NCBI Taxonomy" id="591449"/>
    <lineage>
        <taxon>Eukaryota</taxon>
        <taxon>Metazoa</taxon>
        <taxon>Ecdysozoa</taxon>
        <taxon>Nematoda</taxon>
        <taxon>Chromadorea</taxon>
        <taxon>Rhabditida</taxon>
        <taxon>Tylenchina</taxon>
        <taxon>Panagrolaimomorpha</taxon>
        <taxon>Panagrolaimoidea</taxon>
        <taxon>Panagrolaimidae</taxon>
        <taxon>Panagrolaimus</taxon>
    </lineage>
</organism>
<protein>
    <submittedName>
        <fullName evidence="2">Uncharacterized protein</fullName>
    </submittedName>
</protein>
<reference evidence="2" key="1">
    <citation type="submission" date="2022-11" db="UniProtKB">
        <authorList>
            <consortium name="WormBaseParasite"/>
        </authorList>
    </citation>
    <scope>IDENTIFICATION</scope>
</reference>
<proteinExistence type="predicted"/>
<evidence type="ECO:0000313" key="1">
    <source>
        <dbReference type="Proteomes" id="UP000887576"/>
    </source>
</evidence>